<feature type="transmembrane region" description="Helical" evidence="1">
    <location>
        <begin position="387"/>
        <end position="411"/>
    </location>
</feature>
<feature type="transmembrane region" description="Helical" evidence="1">
    <location>
        <begin position="47"/>
        <end position="66"/>
    </location>
</feature>
<feature type="transmembrane region" description="Helical" evidence="1">
    <location>
        <begin position="246"/>
        <end position="264"/>
    </location>
</feature>
<keyword evidence="1" id="KW-0812">Transmembrane</keyword>
<evidence type="ECO:0000313" key="2">
    <source>
        <dbReference type="EMBL" id="TLX64532.1"/>
    </source>
</evidence>
<keyword evidence="1" id="KW-1133">Transmembrane helix</keyword>
<proteinExistence type="predicted"/>
<feature type="transmembrane region" description="Helical" evidence="1">
    <location>
        <begin position="296"/>
        <end position="315"/>
    </location>
</feature>
<dbReference type="RefSeq" id="WP_138411145.1">
    <property type="nucleotide sequence ID" value="NZ_QLAG01000005.1"/>
</dbReference>
<gene>
    <name evidence="2" type="ORF">DN820_05695</name>
</gene>
<feature type="transmembrane region" description="Helical" evidence="1">
    <location>
        <begin position="186"/>
        <end position="203"/>
    </location>
</feature>
<dbReference type="AlphaFoldDB" id="A0A5R9QHY7"/>
<comment type="caution">
    <text evidence="2">The sequence shown here is derived from an EMBL/GenBank/DDBJ whole genome shotgun (WGS) entry which is preliminary data.</text>
</comment>
<organism evidence="2 3">
    <name type="scientific">Stutzerimonas nosocomialis</name>
    <dbReference type="NCBI Taxonomy" id="1056496"/>
    <lineage>
        <taxon>Bacteria</taxon>
        <taxon>Pseudomonadati</taxon>
        <taxon>Pseudomonadota</taxon>
        <taxon>Gammaproteobacteria</taxon>
        <taxon>Pseudomonadales</taxon>
        <taxon>Pseudomonadaceae</taxon>
        <taxon>Stutzerimonas</taxon>
    </lineage>
</organism>
<sequence>MIDRLAALAASSEGGVPVVRGLLLYGAAGIVLLALIGILFSERFAVFIGWLPLAVALLVGLLLQPLSERRGLTWLSRPLGLALVLGYVVLGGLNAYVSARLYDGSQYDGAFQLFFPLRRIDQGEWPGKDFFYFHGQLIPVLVYPLYKLFGADFFAAQLAAKLVDLLMPLAYYLAFHWLGLDKGKSLLATVVLVGLLVTDRFTFGTQNPVDGIHIYALRSLIPMLYIAFLARNMSTEGYAQRVQQTFFHRHAPLQAALFVISFYLGSEQAFYLLAAMLLANLLLAGFHPLRVMVQSVWLILLAVGLLLLANLALFGSQQPLSYLGEISRNQTWFYGGYPNEFLHGALDFSRYRSSAYKVSAKLIVCILGLPFLMWLAFRLLPRNERSLFYFSLIGGAYGLIGLTSLTASYAGEQYTDNAIKVMLVGLIVLLTVISFRRREYVVPLPSTSSGVLSRLSGDLIAAAPLVLVVAVLVCVYSTLSVLRVGTNLRLLGVLDTPMFMSHPDLGVRLPFQPLHLKEDQRYHASQFLALEYALGNQAARIIYPEFSYVDGFDQGVKSLYRVRIRPSDIPDALAVGDFCAFDTHERAIIDIDRQAGYLSFGQPSRADDNVSHINCYRKQAHEYLALHGRRLILEQNIYDRYFYDGLYRGRQLQLRTKTEVHYRLRVGDFVQLGERQYRITAVHPNQVVVLDATDHPLPFAFDRGASFKATYSIASDNNFSYRLPVSRTERVVTRVLLNDQRVLADIAEHKQVFVARTSQAADVVEVDMIRGTLDLDGALKGQDLAYGLHLGEHQRADFQVIHETYPVFQLMKGIISAKQFGKGGMGSHIDFYFHTFSARLLAEYLQGLREADPVFISTPSGRYVNNFIWYDNWLMRARWPVFEHILSSYDPVAWSKFEVFWRKGAQHADRDPWQEVPISGDAQGPLMVLPTEGPVRMGDACQPTAYEVELDYEVGGWQRALPLLGGSTRHMAYIDDDLGVPLSFNPNEQRVRFPVFPSRGETLIRIGAVSPFGIDTTIHVQAARYRRLQLPADRIAAAVGKSALGSCP</sequence>
<dbReference type="EMBL" id="QLAG01000005">
    <property type="protein sequence ID" value="TLX64532.1"/>
    <property type="molecule type" value="Genomic_DNA"/>
</dbReference>
<feature type="transmembrane region" description="Helical" evidence="1">
    <location>
        <begin position="215"/>
        <end position="234"/>
    </location>
</feature>
<evidence type="ECO:0000256" key="1">
    <source>
        <dbReference type="SAM" id="Phobius"/>
    </source>
</evidence>
<feature type="transmembrane region" description="Helical" evidence="1">
    <location>
        <begin position="270"/>
        <end position="289"/>
    </location>
</feature>
<feature type="transmembrane region" description="Helical" evidence="1">
    <location>
        <begin position="153"/>
        <end position="174"/>
    </location>
</feature>
<feature type="transmembrane region" description="Helical" evidence="1">
    <location>
        <begin position="417"/>
        <end position="435"/>
    </location>
</feature>
<feature type="transmembrane region" description="Helical" evidence="1">
    <location>
        <begin position="78"/>
        <end position="97"/>
    </location>
</feature>
<evidence type="ECO:0000313" key="3">
    <source>
        <dbReference type="Proteomes" id="UP000306753"/>
    </source>
</evidence>
<keyword evidence="1" id="KW-0472">Membrane</keyword>
<feature type="transmembrane region" description="Helical" evidence="1">
    <location>
        <begin position="455"/>
        <end position="479"/>
    </location>
</feature>
<reference evidence="2 3" key="1">
    <citation type="journal article" date="2017" name="Eur. J. Clin. Microbiol. Infect. Dis.">
        <title>Uncommonly isolated clinical Pseudomonas: identification and phylogenetic assignation.</title>
        <authorList>
            <person name="Mulet M."/>
            <person name="Gomila M."/>
            <person name="Ramirez A."/>
            <person name="Cardew S."/>
            <person name="Moore E.R."/>
            <person name="Lalucat J."/>
            <person name="Garcia-Valdes E."/>
        </authorList>
    </citation>
    <scope>NUCLEOTIDE SEQUENCE [LARGE SCALE GENOMIC DNA]</scope>
    <source>
        <strain evidence="2 3">SD129</strain>
    </source>
</reference>
<protein>
    <submittedName>
        <fullName evidence="2">Uncharacterized protein</fullName>
    </submittedName>
</protein>
<feature type="transmembrane region" description="Helical" evidence="1">
    <location>
        <begin position="358"/>
        <end position="380"/>
    </location>
</feature>
<dbReference type="Proteomes" id="UP000306753">
    <property type="component" value="Unassembled WGS sequence"/>
</dbReference>
<feature type="transmembrane region" description="Helical" evidence="1">
    <location>
        <begin position="21"/>
        <end position="41"/>
    </location>
</feature>
<accession>A0A5R9QHY7</accession>
<keyword evidence="3" id="KW-1185">Reference proteome</keyword>
<name>A0A5R9QHY7_9GAMM</name>